<reference evidence="1" key="1">
    <citation type="submission" date="2020-02" db="EMBL/GenBank/DDBJ databases">
        <authorList>
            <person name="Meier V. D."/>
        </authorList>
    </citation>
    <scope>NUCLEOTIDE SEQUENCE</scope>
    <source>
        <strain evidence="1">AVDCRST_MAG37</strain>
    </source>
</reference>
<sequence length="35" mass="3774">MPAGFLTEEQKLSYGRYAGEPSPEQLARSVLSGFG</sequence>
<organism evidence="1">
    <name type="scientific">uncultured Rubrobacteraceae bacterium</name>
    <dbReference type="NCBI Taxonomy" id="349277"/>
    <lineage>
        <taxon>Bacteria</taxon>
        <taxon>Bacillati</taxon>
        <taxon>Actinomycetota</taxon>
        <taxon>Rubrobacteria</taxon>
        <taxon>Rubrobacterales</taxon>
        <taxon>Rubrobacteraceae</taxon>
        <taxon>environmental samples</taxon>
    </lineage>
</organism>
<name>A0A6J4PR19_9ACTN</name>
<evidence type="ECO:0000313" key="1">
    <source>
        <dbReference type="EMBL" id="CAA9423534.1"/>
    </source>
</evidence>
<dbReference type="AlphaFoldDB" id="A0A6J4PR19"/>
<protein>
    <submittedName>
        <fullName evidence="1">Uncharacterized protein</fullName>
    </submittedName>
</protein>
<proteinExistence type="predicted"/>
<accession>A0A6J4PR19</accession>
<dbReference type="EMBL" id="CADCVD010000005">
    <property type="protein sequence ID" value="CAA9423534.1"/>
    <property type="molecule type" value="Genomic_DNA"/>
</dbReference>
<gene>
    <name evidence="1" type="ORF">AVDCRST_MAG37-101</name>
</gene>